<dbReference type="PIRSF" id="PIRSF006614">
    <property type="entry name" value="Methylglyox_syn"/>
    <property type="match status" value="1"/>
</dbReference>
<sequence length="154" mass="17011">MKLTYTQRVMPAHKRMALVAHDNKKADLIAWAKKRSDDLKFHHLFATGTTGTLLSSALGLPIKCLFSGPMGGDQQLGALIAEGEIDVMIFFWDPLDAVPHDPDVKALLRLAAVWNIPVATNKSTANFLMDSDLMTQESLIEIPDYAGYLAERTK</sequence>
<feature type="active site" description="Proton donor/acceptor" evidence="2 3">
    <location>
        <position position="73"/>
    </location>
</feature>
<dbReference type="Gene3D" id="3.40.50.1380">
    <property type="entry name" value="Methylglyoxal synthase-like domain"/>
    <property type="match status" value="1"/>
</dbReference>
<comment type="similarity">
    <text evidence="1 2">Belongs to the methylglyoxal synthase family.</text>
</comment>
<dbReference type="PANTHER" id="PTHR30492:SF0">
    <property type="entry name" value="METHYLGLYOXAL SYNTHASE"/>
    <property type="match status" value="1"/>
</dbReference>
<dbReference type="EC" id="4.2.3.3" evidence="2"/>
<feature type="domain" description="MGS-like" evidence="4">
    <location>
        <begin position="8"/>
        <end position="154"/>
    </location>
</feature>
<comment type="caution">
    <text evidence="5">The sequence shown here is derived from an EMBL/GenBank/DDBJ whole genome shotgun (WGS) entry which is preliminary data.</text>
</comment>
<dbReference type="PROSITE" id="PS51855">
    <property type="entry name" value="MGS"/>
    <property type="match status" value="1"/>
</dbReference>
<comment type="catalytic activity">
    <reaction evidence="2">
        <text>dihydroxyacetone phosphate = methylglyoxal + phosphate</text>
        <dbReference type="Rhea" id="RHEA:17937"/>
        <dbReference type="ChEBI" id="CHEBI:17158"/>
        <dbReference type="ChEBI" id="CHEBI:43474"/>
        <dbReference type="ChEBI" id="CHEBI:57642"/>
        <dbReference type="EC" id="4.2.3.3"/>
    </reaction>
</comment>
<dbReference type="GO" id="GO:0008929">
    <property type="term" value="F:methylglyoxal synthase activity"/>
    <property type="evidence" value="ECO:0007669"/>
    <property type="project" value="UniProtKB-UniRule"/>
</dbReference>
<feature type="binding site" evidence="2">
    <location>
        <position position="21"/>
    </location>
    <ligand>
        <name>substrate</name>
    </ligand>
</feature>
<gene>
    <name evidence="2" type="primary">mgsA</name>
    <name evidence="5" type="ORF">GAB14E_4542</name>
</gene>
<reference evidence="5 6" key="1">
    <citation type="submission" date="2014-08" db="EMBL/GenBank/DDBJ databases">
        <title>Genomic and Phenotypic Diversity of Colwellia psychrerythraea strains from Disparate Marine Basins.</title>
        <authorList>
            <person name="Techtmann S.M."/>
            <person name="Stelling S.C."/>
            <person name="Utturkar S.M."/>
            <person name="Alshibli N."/>
            <person name="Harris A."/>
            <person name="Brown S.D."/>
            <person name="Hazen T.C."/>
        </authorList>
    </citation>
    <scope>NUCLEOTIDE SEQUENCE [LARGE SCALE GENOMIC DNA]</scope>
    <source>
        <strain evidence="5 6">GAB14E</strain>
    </source>
</reference>
<dbReference type="InterPro" id="IPR004363">
    <property type="entry name" value="Methylgl_synth"/>
</dbReference>
<dbReference type="NCBIfam" id="TIGR00160">
    <property type="entry name" value="MGSA"/>
    <property type="match status" value="1"/>
</dbReference>
<dbReference type="RefSeq" id="WP_033084450.1">
    <property type="nucleotide sequence ID" value="NZ_JQEC01000072.1"/>
</dbReference>
<dbReference type="PANTHER" id="PTHR30492">
    <property type="entry name" value="METHYLGLYOXAL SYNTHASE"/>
    <property type="match status" value="1"/>
</dbReference>
<protein>
    <recommendedName>
        <fullName evidence="2">Methylglyoxal synthase</fullName>
        <shortName evidence="2">MGS</shortName>
        <ecNumber evidence="2">4.2.3.3</ecNumber>
    </recommendedName>
</protein>
<dbReference type="GO" id="GO:0005829">
    <property type="term" value="C:cytosol"/>
    <property type="evidence" value="ECO:0007669"/>
    <property type="project" value="TreeGrafter"/>
</dbReference>
<evidence type="ECO:0000313" key="5">
    <source>
        <dbReference type="EMBL" id="KGJ87387.1"/>
    </source>
</evidence>
<evidence type="ECO:0000256" key="3">
    <source>
        <dbReference type="PIRSR" id="PIRSR006614-1"/>
    </source>
</evidence>
<dbReference type="InterPro" id="IPR018148">
    <property type="entry name" value="Methylglyoxal_synth_AS"/>
</dbReference>
<dbReference type="AlphaFoldDB" id="A0A099KBD4"/>
<feature type="binding site" evidence="2">
    <location>
        <begin position="67"/>
        <end position="68"/>
    </location>
    <ligand>
        <name>substrate</name>
    </ligand>
</feature>
<dbReference type="Pfam" id="PF02142">
    <property type="entry name" value="MGS"/>
    <property type="match status" value="1"/>
</dbReference>
<dbReference type="PROSITE" id="PS01335">
    <property type="entry name" value="METHYLGLYOXAL_SYNTH"/>
    <property type="match status" value="1"/>
</dbReference>
<dbReference type="OrthoDB" id="9787147at2"/>
<organism evidence="5 6">
    <name type="scientific">Colwellia psychrerythraea</name>
    <name type="common">Vibrio psychroerythus</name>
    <dbReference type="NCBI Taxonomy" id="28229"/>
    <lineage>
        <taxon>Bacteria</taxon>
        <taxon>Pseudomonadati</taxon>
        <taxon>Pseudomonadota</taxon>
        <taxon>Gammaproteobacteria</taxon>
        <taxon>Alteromonadales</taxon>
        <taxon>Colwelliaceae</taxon>
        <taxon>Colwellia</taxon>
    </lineage>
</organism>
<evidence type="ECO:0000259" key="4">
    <source>
        <dbReference type="PROSITE" id="PS51855"/>
    </source>
</evidence>
<dbReference type="InterPro" id="IPR011607">
    <property type="entry name" value="MGS-like_dom"/>
</dbReference>
<feature type="binding site" evidence="2">
    <location>
        <position position="25"/>
    </location>
    <ligand>
        <name>substrate</name>
    </ligand>
</feature>
<feature type="binding site" evidence="2">
    <location>
        <position position="100"/>
    </location>
    <ligand>
        <name>substrate</name>
    </ligand>
</feature>
<dbReference type="NCBIfam" id="NF003559">
    <property type="entry name" value="PRK05234.1"/>
    <property type="match status" value="1"/>
</dbReference>
<name>A0A099KBD4_COLPS</name>
<dbReference type="GO" id="GO:0019242">
    <property type="term" value="P:methylglyoxal biosynthetic process"/>
    <property type="evidence" value="ECO:0007669"/>
    <property type="project" value="UniProtKB-UniRule"/>
</dbReference>
<dbReference type="CDD" id="cd01422">
    <property type="entry name" value="MGS"/>
    <property type="match status" value="1"/>
</dbReference>
<dbReference type="InterPro" id="IPR036914">
    <property type="entry name" value="MGS-like_dom_sf"/>
</dbReference>
<dbReference type="PATRIC" id="fig|28229.3.peg.4522"/>
<keyword evidence="2 5" id="KW-0456">Lyase</keyword>
<feature type="binding site" evidence="2">
    <location>
        <begin position="47"/>
        <end position="50"/>
    </location>
    <ligand>
        <name>substrate</name>
    </ligand>
</feature>
<proteinExistence type="inferred from homology"/>
<evidence type="ECO:0000256" key="1">
    <source>
        <dbReference type="ARBA" id="ARBA00006287"/>
    </source>
</evidence>
<evidence type="ECO:0000313" key="6">
    <source>
        <dbReference type="Proteomes" id="UP000029868"/>
    </source>
</evidence>
<dbReference type="Proteomes" id="UP000029868">
    <property type="component" value="Unassembled WGS sequence"/>
</dbReference>
<comment type="function">
    <text evidence="2">Catalyzes the formation of methylglyoxal from dihydroxyacetone phosphate.</text>
</comment>
<dbReference type="SUPFAM" id="SSF52335">
    <property type="entry name" value="Methylglyoxal synthase-like"/>
    <property type="match status" value="1"/>
</dbReference>
<evidence type="ECO:0000256" key="2">
    <source>
        <dbReference type="HAMAP-Rule" id="MF_00549"/>
    </source>
</evidence>
<accession>A0A099KBD4</accession>
<dbReference type="SMART" id="SM00851">
    <property type="entry name" value="MGS"/>
    <property type="match status" value="1"/>
</dbReference>
<dbReference type="HAMAP" id="MF_00549">
    <property type="entry name" value="Methylglyoxal_synth"/>
    <property type="match status" value="1"/>
</dbReference>
<dbReference type="EMBL" id="JQEC01000072">
    <property type="protein sequence ID" value="KGJ87387.1"/>
    <property type="molecule type" value="Genomic_DNA"/>
</dbReference>